<accession>A0ACC2XCN5</accession>
<sequence length="239" mass="27673">MQTVTQQAVKNRKELNELMSKKGDEVTGRKGLAGYTQRLKAYRRQPWPFYTKWKEITEDIRDESSVPRGSLSKRYFDPKTNESIDELIARFDENNSGSDEEHSDASQHERQKKRKTDKMSGQLIDVKDALQQAVKSNETLNDLRRESLKMERASEHRVAVDLLSAMPEFLHALPGQQRFMIKYIREEDNMLDFMAYGPVLRENWIEEALGVMEERETEAESQSTQLARASRVTTSLGLV</sequence>
<keyword evidence="2" id="KW-1185">Reference proteome</keyword>
<protein>
    <submittedName>
        <fullName evidence="1">Uncharacterized protein</fullName>
    </submittedName>
</protein>
<reference evidence="1" key="1">
    <citation type="submission" date="2023-04" db="EMBL/GenBank/DDBJ databases">
        <title>Draft Genome sequencing of Naganishia species isolated from polar environments using Oxford Nanopore Technology.</title>
        <authorList>
            <person name="Leo P."/>
            <person name="Venkateswaran K."/>
        </authorList>
    </citation>
    <scope>NUCLEOTIDE SEQUENCE</scope>
    <source>
        <strain evidence="1">MNA-CCFEE 5425</strain>
    </source>
</reference>
<dbReference type="EMBL" id="JASBWU010000005">
    <property type="protein sequence ID" value="KAJ9121795.1"/>
    <property type="molecule type" value="Genomic_DNA"/>
</dbReference>
<gene>
    <name evidence="1" type="ORF">QFC22_002418</name>
</gene>
<organism evidence="1 2">
    <name type="scientific">Naganishia vaughanmartiniae</name>
    <dbReference type="NCBI Taxonomy" id="1424756"/>
    <lineage>
        <taxon>Eukaryota</taxon>
        <taxon>Fungi</taxon>
        <taxon>Dikarya</taxon>
        <taxon>Basidiomycota</taxon>
        <taxon>Agaricomycotina</taxon>
        <taxon>Tremellomycetes</taxon>
        <taxon>Filobasidiales</taxon>
        <taxon>Filobasidiaceae</taxon>
        <taxon>Naganishia</taxon>
    </lineage>
</organism>
<name>A0ACC2XCN5_9TREE</name>
<comment type="caution">
    <text evidence="1">The sequence shown here is derived from an EMBL/GenBank/DDBJ whole genome shotgun (WGS) entry which is preliminary data.</text>
</comment>
<evidence type="ECO:0000313" key="2">
    <source>
        <dbReference type="Proteomes" id="UP001243375"/>
    </source>
</evidence>
<dbReference type="Proteomes" id="UP001243375">
    <property type="component" value="Unassembled WGS sequence"/>
</dbReference>
<proteinExistence type="predicted"/>
<evidence type="ECO:0000313" key="1">
    <source>
        <dbReference type="EMBL" id="KAJ9121795.1"/>
    </source>
</evidence>